<evidence type="ECO:0000313" key="4">
    <source>
        <dbReference type="EMBL" id="GIJ16795.1"/>
    </source>
</evidence>
<feature type="domain" description="LppM" evidence="3">
    <location>
        <begin position="16"/>
        <end position="179"/>
    </location>
</feature>
<keyword evidence="5" id="KW-1185">Reference proteome</keyword>
<feature type="region of interest" description="Disordered" evidence="1">
    <location>
        <begin position="225"/>
        <end position="295"/>
    </location>
</feature>
<gene>
    <name evidence="4" type="ORF">Vgi01_34790</name>
</gene>
<organism evidence="4 5">
    <name type="scientific">Micromonospora gifhornensis</name>
    <dbReference type="NCBI Taxonomy" id="84594"/>
    <lineage>
        <taxon>Bacteria</taxon>
        <taxon>Bacillati</taxon>
        <taxon>Actinomycetota</taxon>
        <taxon>Actinomycetes</taxon>
        <taxon>Micromonosporales</taxon>
        <taxon>Micromonosporaceae</taxon>
        <taxon>Micromonospora</taxon>
    </lineage>
</organism>
<sequence>MVCLVLLAALSGCMQLNIGLTVKADDTVSGQLLLTAERKVLTLNNKTVEQGFADLRQNIPALPPGPETPYATDTHFGFQINYQNVPLDQFDSESLRIVRANDRYVFTLPLDPKKYGGKVAEQDPENQARFMLLMSFEIAVTFPGRVLDVNAGGQVNDRTVTWRVNPNEPKPAELRAVAEAPPRPSAAAADTDAAGGPPWLLIAAGAVVLLLVALLVVLLLRRPRAAGDSTTDTEATAASAAGEVTTATEGSAAGEVTTATDGSGAADATTTVEPTDGTALPAAPRTTIPGSPGAG</sequence>
<evidence type="ECO:0000256" key="2">
    <source>
        <dbReference type="SAM" id="Phobius"/>
    </source>
</evidence>
<dbReference type="InterPro" id="IPR053807">
    <property type="entry name" value="LppM"/>
</dbReference>
<accession>A0ABQ4IFV6</accession>
<dbReference type="Pfam" id="PF21946">
    <property type="entry name" value="LppM"/>
    <property type="match status" value="1"/>
</dbReference>
<evidence type="ECO:0000256" key="1">
    <source>
        <dbReference type="SAM" id="MobiDB-lite"/>
    </source>
</evidence>
<proteinExistence type="predicted"/>
<keyword evidence="2" id="KW-0472">Membrane</keyword>
<reference evidence="4 5" key="1">
    <citation type="submission" date="2021-01" db="EMBL/GenBank/DDBJ databases">
        <title>Whole genome shotgun sequence of Verrucosispora gifhornensis NBRC 16317.</title>
        <authorList>
            <person name="Komaki H."/>
            <person name="Tamura T."/>
        </authorList>
    </citation>
    <scope>NUCLEOTIDE SEQUENCE [LARGE SCALE GENOMIC DNA]</scope>
    <source>
        <strain evidence="4 5">NBRC 16317</strain>
    </source>
</reference>
<feature type="compositionally biased region" description="Low complexity" evidence="1">
    <location>
        <begin position="225"/>
        <end position="271"/>
    </location>
</feature>
<evidence type="ECO:0000313" key="5">
    <source>
        <dbReference type="Proteomes" id="UP000647860"/>
    </source>
</evidence>
<comment type="caution">
    <text evidence="4">The sequence shown here is derived from an EMBL/GenBank/DDBJ whole genome shotgun (WGS) entry which is preliminary data.</text>
</comment>
<dbReference type="Proteomes" id="UP000647860">
    <property type="component" value="Unassembled WGS sequence"/>
</dbReference>
<keyword evidence="2" id="KW-1133">Transmembrane helix</keyword>
<protein>
    <recommendedName>
        <fullName evidence="3">LppM domain-containing protein</fullName>
    </recommendedName>
</protein>
<evidence type="ECO:0000259" key="3">
    <source>
        <dbReference type="Pfam" id="PF21946"/>
    </source>
</evidence>
<feature type="transmembrane region" description="Helical" evidence="2">
    <location>
        <begin position="199"/>
        <end position="220"/>
    </location>
</feature>
<keyword evidence="2" id="KW-0812">Transmembrane</keyword>
<dbReference type="EMBL" id="BOPA01000023">
    <property type="protein sequence ID" value="GIJ16795.1"/>
    <property type="molecule type" value="Genomic_DNA"/>
</dbReference>
<name>A0ABQ4IFV6_9ACTN</name>